<evidence type="ECO:0000313" key="3">
    <source>
        <dbReference type="Proteomes" id="UP000070700"/>
    </source>
</evidence>
<dbReference type="InterPro" id="IPR010730">
    <property type="entry name" value="HET"/>
</dbReference>
<dbReference type="AlphaFoldDB" id="A0A194XGB6"/>
<dbReference type="KEGG" id="psco:LY89DRAFT_716765"/>
<dbReference type="EMBL" id="KQ947411">
    <property type="protein sequence ID" value="KUJ19179.1"/>
    <property type="molecule type" value="Genomic_DNA"/>
</dbReference>
<gene>
    <name evidence="2" type="ORF">LY89DRAFT_716765</name>
</gene>
<proteinExistence type="predicted"/>
<keyword evidence="3" id="KW-1185">Reference proteome</keyword>
<dbReference type="GeneID" id="28828014"/>
<name>A0A194XGB6_MOLSC</name>
<reference evidence="2 3" key="1">
    <citation type="submission" date="2015-10" db="EMBL/GenBank/DDBJ databases">
        <title>Full genome of DAOMC 229536 Phialocephala scopiformis, a fungal endophyte of spruce producing the potent anti-insectan compound rugulosin.</title>
        <authorList>
            <consortium name="DOE Joint Genome Institute"/>
            <person name="Walker A.K."/>
            <person name="Frasz S.L."/>
            <person name="Seifert K.A."/>
            <person name="Miller J.D."/>
            <person name="Mondo S.J."/>
            <person name="Labutti K."/>
            <person name="Lipzen A."/>
            <person name="Dockter R."/>
            <person name="Kennedy M."/>
            <person name="Grigoriev I.V."/>
            <person name="Spatafora J.W."/>
        </authorList>
    </citation>
    <scope>NUCLEOTIDE SEQUENCE [LARGE SCALE GENOMIC DNA]</scope>
    <source>
        <strain evidence="2 3">CBS 120377</strain>
    </source>
</reference>
<dbReference type="OrthoDB" id="3557394at2759"/>
<dbReference type="RefSeq" id="XP_018073534.1">
    <property type="nucleotide sequence ID" value="XM_018218288.1"/>
</dbReference>
<dbReference type="PANTHER" id="PTHR24148">
    <property type="entry name" value="ANKYRIN REPEAT DOMAIN-CONTAINING PROTEIN 39 HOMOLOG-RELATED"/>
    <property type="match status" value="1"/>
</dbReference>
<organism evidence="2 3">
    <name type="scientific">Mollisia scopiformis</name>
    <name type="common">Conifer needle endophyte fungus</name>
    <name type="synonym">Phialocephala scopiformis</name>
    <dbReference type="NCBI Taxonomy" id="149040"/>
    <lineage>
        <taxon>Eukaryota</taxon>
        <taxon>Fungi</taxon>
        <taxon>Dikarya</taxon>
        <taxon>Ascomycota</taxon>
        <taxon>Pezizomycotina</taxon>
        <taxon>Leotiomycetes</taxon>
        <taxon>Helotiales</taxon>
        <taxon>Mollisiaceae</taxon>
        <taxon>Mollisia</taxon>
    </lineage>
</organism>
<feature type="domain" description="Heterokaryon incompatibility" evidence="1">
    <location>
        <begin position="65"/>
        <end position="216"/>
    </location>
</feature>
<evidence type="ECO:0000259" key="1">
    <source>
        <dbReference type="Pfam" id="PF06985"/>
    </source>
</evidence>
<dbReference type="Pfam" id="PF06985">
    <property type="entry name" value="HET"/>
    <property type="match status" value="1"/>
</dbReference>
<dbReference type="PANTHER" id="PTHR24148:SF64">
    <property type="entry name" value="HETEROKARYON INCOMPATIBILITY DOMAIN-CONTAINING PROTEIN"/>
    <property type="match status" value="1"/>
</dbReference>
<dbReference type="InParanoid" id="A0A194XGB6"/>
<dbReference type="Proteomes" id="UP000070700">
    <property type="component" value="Unassembled WGS sequence"/>
</dbReference>
<protein>
    <submittedName>
        <fullName evidence="2">HET-domain-containing protein</fullName>
    </submittedName>
</protein>
<dbReference type="Pfam" id="PF26639">
    <property type="entry name" value="Het-6_barrel"/>
    <property type="match status" value="1"/>
</dbReference>
<accession>A0A194XGB6</accession>
<evidence type="ECO:0000313" key="2">
    <source>
        <dbReference type="EMBL" id="KUJ19179.1"/>
    </source>
</evidence>
<dbReference type="InterPro" id="IPR052895">
    <property type="entry name" value="HetReg/Transcr_Mod"/>
</dbReference>
<sequence>MSDKWNSAFLSCAWNRRWFPDCDDYGKFSLGDGDIRLLDLEPDQSDQPIRCTTSIGRATGCVNQYYALSYTWGSRNDMKTIICNGSVIEVTKNLFDALFSFRRTDMPTRLWVDALCINQQDNDERTRMVKIMTEIYRNASYVAVWVGPSTSSTTLAVELIHSLEAKFSDFKSVALGTTPWSEVEAMGLPHPLDSRWKVLDQFLSHPWFRRVWTIQEVSVTRKAVFCCGPHKVDFETLYMAVVLTEAICFNGQRKQLYRLGYKRVRRLNKYRRAINAPKYHLPLWELLWMERTAQATDDRDKVFALLGLASDVNMEASDAIIPDYTLDTAEVYTKTFQWIARKTDTLDFLAIAGIPPQPTKYLLPSWVPDLSFVLMTLPLNLLGIGSAYPKCDNQSKGRSLGYDGIKFIMQGIFIDKVLVSGKVHRGSPENEDAPPEIAIKTWMDMCSDSFGKRGFHEYPASDCHHWKEAFDRTLVGNQWIDGSVLAAEHEDDYHAWIKLMLLYRACYPNGRIPVRLWPPPDVPQPIDTLLLDRFNRMCYGRCLFITEAGYIGVGPESSTKGDSVYIIDGVKVPLILRPKRCFIGDGQHAPFAISNMWQLVGEAYVHGIMNGERYKEDKIEEFQLS</sequence>